<keyword evidence="2" id="KW-1185">Reference proteome</keyword>
<reference evidence="1 2" key="1">
    <citation type="submission" date="2021-02" db="EMBL/GenBank/DDBJ databases">
        <title>Characterization of Marinitoga sp. nov. str. BP5-C20A.</title>
        <authorList>
            <person name="Erauso G."/>
            <person name="Postec A."/>
        </authorList>
    </citation>
    <scope>NUCLEOTIDE SEQUENCE [LARGE SCALE GENOMIC DNA]</scope>
    <source>
        <strain evidence="1 2">BP5-C20A</strain>
    </source>
</reference>
<dbReference type="RefSeq" id="WP_281000753.1">
    <property type="nucleotide sequence ID" value="NZ_CP069362.1"/>
</dbReference>
<gene>
    <name evidence="1" type="ORF">JRV97_04895</name>
</gene>
<accession>A0ABY8PTF0</accession>
<evidence type="ECO:0000313" key="2">
    <source>
        <dbReference type="Proteomes" id="UP001232493"/>
    </source>
</evidence>
<proteinExistence type="predicted"/>
<protein>
    <recommendedName>
        <fullName evidence="3">Outer membrane protein beta-barrel domain-containing protein</fullName>
    </recommendedName>
</protein>
<sequence length="161" mass="18170">MKKIIIIFILILSIFSFSATFSYSLGIAVSGALFPYFGVYYNMDNIQIGGSLGFIFGPDEKNPEQWNYMFSPSLNIDYFVTNNLSIGVNTRVLIVVPYQYEQLYMSGVGIKYGIPVINNKINLSVSGNFILPFSAGKRAWEKGRDMNPLIPIPFIQGEYEF</sequence>
<name>A0ABY8PTF0_9BACT</name>
<dbReference type="Proteomes" id="UP001232493">
    <property type="component" value="Chromosome"/>
</dbReference>
<organism evidence="1 2">
    <name type="scientific">Marinitoga aeolica</name>
    <dbReference type="NCBI Taxonomy" id="2809031"/>
    <lineage>
        <taxon>Bacteria</taxon>
        <taxon>Thermotogati</taxon>
        <taxon>Thermotogota</taxon>
        <taxon>Thermotogae</taxon>
        <taxon>Petrotogales</taxon>
        <taxon>Petrotogaceae</taxon>
        <taxon>Marinitoga</taxon>
    </lineage>
</organism>
<evidence type="ECO:0008006" key="3">
    <source>
        <dbReference type="Google" id="ProtNLM"/>
    </source>
</evidence>
<dbReference type="EMBL" id="CP069362">
    <property type="protein sequence ID" value="WGS65889.1"/>
    <property type="molecule type" value="Genomic_DNA"/>
</dbReference>
<evidence type="ECO:0000313" key="1">
    <source>
        <dbReference type="EMBL" id="WGS65889.1"/>
    </source>
</evidence>